<feature type="domain" description="FAS1" evidence="3">
    <location>
        <begin position="307"/>
        <end position="467"/>
    </location>
</feature>
<keyword evidence="5" id="KW-1185">Reference proteome</keyword>
<gene>
    <name evidence="4" type="ORF">LTR69_004516</name>
</gene>
<keyword evidence="2" id="KW-0732">Signal</keyword>
<evidence type="ECO:0000256" key="1">
    <source>
        <dbReference type="SAM" id="MobiDB-lite"/>
    </source>
</evidence>
<feature type="signal peptide" evidence="2">
    <location>
        <begin position="1"/>
        <end position="27"/>
    </location>
</feature>
<name>A0ABR0JDY8_9EURO</name>
<feature type="chain" id="PRO_5045914986" description="FAS1 domain-containing protein" evidence="2">
    <location>
        <begin position="28"/>
        <end position="514"/>
    </location>
</feature>
<accession>A0ABR0JDY8</accession>
<comment type="caution">
    <text evidence="4">The sequence shown here is derived from an EMBL/GenBank/DDBJ whole genome shotgun (WGS) entry which is preliminary data.</text>
</comment>
<dbReference type="Proteomes" id="UP001345691">
    <property type="component" value="Unassembled WGS sequence"/>
</dbReference>
<sequence length="514" mass="56983">MRRAYQPLSLRKMRVLSLLSAAAVASAFVIPDQATLESLALEDQASQQPQEHPFWKKLHKAEHFWHDLEEEFTKSAKCAKHRFEEVVESTQETAVQYGKQFQDAFAGDAWLESADSDLDLLENPPPHHGPPHHGPPHDGPPHHGPPGKGPKKPHHPPHHGHGPPNQTVYQLISKSKYTTKLAAAIDEYDDLVKLLNGTEANYTVFAPTDRAFEKIPEHAPKPSKEFLKKLLTYHVSTEFYPAGRILASRTIPTALEAEFIGKVPQRISSQISLRGLTLNFYSRVVAIDIFGTNGVVHGIDSLLLPPPKVVDILSLLPGEFSTVTLALEKTGLYPLFNDTTKHKGGTFFAPSNWAFKRLGPRINAFLFSTYGQKYLKALMLYHAGDNITLYSDAIYKLDSAETHPPHHRVPKGFIHVDLPTGLEDKSLSIDIARYGRLITIKINGFTRVSVSDGIAADGVIHVVPNVLIPPKTPGGLGVAEDDMDIEEFKARLAPYVEEEESSKGFSFTPEDPEL</sequence>
<dbReference type="SMART" id="SM00554">
    <property type="entry name" value="FAS1"/>
    <property type="match status" value="2"/>
</dbReference>
<dbReference type="InterPro" id="IPR050904">
    <property type="entry name" value="Adhesion/Biosynth-related"/>
</dbReference>
<evidence type="ECO:0000313" key="4">
    <source>
        <dbReference type="EMBL" id="KAK5062158.1"/>
    </source>
</evidence>
<dbReference type="InterPro" id="IPR000782">
    <property type="entry name" value="FAS1_domain"/>
</dbReference>
<protein>
    <recommendedName>
        <fullName evidence="3">FAS1 domain-containing protein</fullName>
    </recommendedName>
</protein>
<evidence type="ECO:0000259" key="3">
    <source>
        <dbReference type="PROSITE" id="PS50213"/>
    </source>
</evidence>
<dbReference type="InterPro" id="IPR036378">
    <property type="entry name" value="FAS1_dom_sf"/>
</dbReference>
<dbReference type="SUPFAM" id="SSF82153">
    <property type="entry name" value="FAS1 domain"/>
    <property type="match status" value="2"/>
</dbReference>
<proteinExistence type="predicted"/>
<reference evidence="4 5" key="1">
    <citation type="submission" date="2023-08" db="EMBL/GenBank/DDBJ databases">
        <title>Black Yeasts Isolated from many extreme environments.</title>
        <authorList>
            <person name="Coleine C."/>
            <person name="Stajich J.E."/>
            <person name="Selbmann L."/>
        </authorList>
    </citation>
    <scope>NUCLEOTIDE SEQUENCE [LARGE SCALE GENOMIC DNA]</scope>
    <source>
        <strain evidence="4 5">CCFEE 6328</strain>
    </source>
</reference>
<dbReference type="PANTHER" id="PTHR10900:SF125">
    <property type="entry name" value="FAS1 DOMAIN-CONTAINING PROTEIN YLR001C"/>
    <property type="match status" value="1"/>
</dbReference>
<dbReference type="PANTHER" id="PTHR10900">
    <property type="entry name" value="PERIOSTIN-RELATED"/>
    <property type="match status" value="1"/>
</dbReference>
<dbReference type="PROSITE" id="PS50213">
    <property type="entry name" value="FAS1"/>
    <property type="match status" value="2"/>
</dbReference>
<evidence type="ECO:0000256" key="2">
    <source>
        <dbReference type="SAM" id="SignalP"/>
    </source>
</evidence>
<feature type="compositionally biased region" description="Basic residues" evidence="1">
    <location>
        <begin position="149"/>
        <end position="161"/>
    </location>
</feature>
<feature type="region of interest" description="Disordered" evidence="1">
    <location>
        <begin position="117"/>
        <end position="167"/>
    </location>
</feature>
<evidence type="ECO:0000313" key="5">
    <source>
        <dbReference type="Proteomes" id="UP001345691"/>
    </source>
</evidence>
<dbReference type="Pfam" id="PF02469">
    <property type="entry name" value="Fasciclin"/>
    <property type="match status" value="2"/>
</dbReference>
<dbReference type="EMBL" id="JAVRRF010000008">
    <property type="protein sequence ID" value="KAK5062158.1"/>
    <property type="molecule type" value="Genomic_DNA"/>
</dbReference>
<feature type="domain" description="FAS1" evidence="3">
    <location>
        <begin position="165"/>
        <end position="303"/>
    </location>
</feature>
<dbReference type="Gene3D" id="2.30.180.10">
    <property type="entry name" value="FAS1 domain"/>
    <property type="match status" value="2"/>
</dbReference>
<organism evidence="4 5">
    <name type="scientific">Exophiala sideris</name>
    <dbReference type="NCBI Taxonomy" id="1016849"/>
    <lineage>
        <taxon>Eukaryota</taxon>
        <taxon>Fungi</taxon>
        <taxon>Dikarya</taxon>
        <taxon>Ascomycota</taxon>
        <taxon>Pezizomycotina</taxon>
        <taxon>Eurotiomycetes</taxon>
        <taxon>Chaetothyriomycetidae</taxon>
        <taxon>Chaetothyriales</taxon>
        <taxon>Herpotrichiellaceae</taxon>
        <taxon>Exophiala</taxon>
    </lineage>
</organism>